<dbReference type="InterPro" id="IPR000620">
    <property type="entry name" value="EamA_dom"/>
</dbReference>
<keyword evidence="2" id="KW-0812">Transmembrane</keyword>
<evidence type="ECO:0000256" key="2">
    <source>
        <dbReference type="SAM" id="Phobius"/>
    </source>
</evidence>
<feature type="domain" description="EamA" evidence="3">
    <location>
        <begin position="2"/>
        <end position="132"/>
    </location>
</feature>
<dbReference type="Proteomes" id="UP000219565">
    <property type="component" value="Unassembled WGS sequence"/>
</dbReference>
<evidence type="ECO:0000259" key="3">
    <source>
        <dbReference type="Pfam" id="PF00892"/>
    </source>
</evidence>
<feature type="transmembrane region" description="Helical" evidence="2">
    <location>
        <begin position="62"/>
        <end position="80"/>
    </location>
</feature>
<dbReference type="AlphaFoldDB" id="A0A285KSJ7"/>
<dbReference type="RefSeq" id="WP_097243263.1">
    <property type="nucleotide sequence ID" value="NZ_OBEG01000001.1"/>
</dbReference>
<name>A0A285KSJ7_9NOCA</name>
<dbReference type="Pfam" id="PF00892">
    <property type="entry name" value="EamA"/>
    <property type="match status" value="2"/>
</dbReference>
<dbReference type="InterPro" id="IPR037185">
    <property type="entry name" value="EmrE-like"/>
</dbReference>
<accession>A0A285KSJ7</accession>
<evidence type="ECO:0000256" key="1">
    <source>
        <dbReference type="ARBA" id="ARBA00007362"/>
    </source>
</evidence>
<evidence type="ECO:0000313" key="4">
    <source>
        <dbReference type="EMBL" id="SNY74241.1"/>
    </source>
</evidence>
<feature type="domain" description="EamA" evidence="3">
    <location>
        <begin position="148"/>
        <end position="277"/>
    </location>
</feature>
<protein>
    <submittedName>
        <fullName evidence="4">Uncharacterized membrane protein</fullName>
    </submittedName>
</protein>
<reference evidence="4 5" key="1">
    <citation type="submission" date="2017-09" db="EMBL/GenBank/DDBJ databases">
        <authorList>
            <person name="Ehlers B."/>
            <person name="Leendertz F.H."/>
        </authorList>
    </citation>
    <scope>NUCLEOTIDE SEQUENCE [LARGE SCALE GENOMIC DNA]</scope>
    <source>
        <strain evidence="4 5">DSM 45537</strain>
    </source>
</reference>
<feature type="transmembrane region" description="Helical" evidence="2">
    <location>
        <begin position="87"/>
        <end position="109"/>
    </location>
</feature>
<dbReference type="OrthoDB" id="68076at2"/>
<dbReference type="PANTHER" id="PTHR22911">
    <property type="entry name" value="ACYL-MALONYL CONDENSING ENZYME-RELATED"/>
    <property type="match status" value="1"/>
</dbReference>
<keyword evidence="2" id="KW-1133">Transmembrane helix</keyword>
<dbReference type="PANTHER" id="PTHR22911:SF137">
    <property type="entry name" value="SOLUTE CARRIER FAMILY 35 MEMBER G2-RELATED"/>
    <property type="match status" value="1"/>
</dbReference>
<gene>
    <name evidence="4" type="ORF">SAMN04244553_0207</name>
</gene>
<feature type="transmembrane region" description="Helical" evidence="2">
    <location>
        <begin position="115"/>
        <end position="133"/>
    </location>
</feature>
<feature type="transmembrane region" description="Helical" evidence="2">
    <location>
        <begin position="175"/>
        <end position="194"/>
    </location>
</feature>
<evidence type="ECO:0000313" key="5">
    <source>
        <dbReference type="Proteomes" id="UP000219565"/>
    </source>
</evidence>
<feature type="transmembrane region" description="Helical" evidence="2">
    <location>
        <begin position="30"/>
        <end position="50"/>
    </location>
</feature>
<sequence length="279" mass="27544">MIAIVLALGAAFGWGTSDFLGGLKSRTVPLLSVLLISQGTALGLVTAFAIARGGGLPEPASLGYAALAGLAETAAVAALYRGLAVGTISIVAAVASTAPVIPLLAGLLFGEVPDTVQLAGLAVALIGLVVASYQSDQGGSPARVLPSIGFGLLAAVGFGTFFLAMDTASAGDVGWALLTARLTAVGLIGAVVLVRRQRVTVPPKDIPLIALIGVLIVAADALYATASTLGMIGIVAVLGALHTLVTIALARVFLNERLGLPQQIGVGAALVGVLAIATG</sequence>
<dbReference type="GO" id="GO:0016020">
    <property type="term" value="C:membrane"/>
    <property type="evidence" value="ECO:0007669"/>
    <property type="project" value="InterPro"/>
</dbReference>
<proteinExistence type="inferred from homology"/>
<dbReference type="EMBL" id="OBEG01000001">
    <property type="protein sequence ID" value="SNY74241.1"/>
    <property type="molecule type" value="Genomic_DNA"/>
</dbReference>
<organism evidence="4 5">
    <name type="scientific">Nocardia amikacinitolerans</name>
    <dbReference type="NCBI Taxonomy" id="756689"/>
    <lineage>
        <taxon>Bacteria</taxon>
        <taxon>Bacillati</taxon>
        <taxon>Actinomycetota</taxon>
        <taxon>Actinomycetes</taxon>
        <taxon>Mycobacteriales</taxon>
        <taxon>Nocardiaceae</taxon>
        <taxon>Nocardia</taxon>
    </lineage>
</organism>
<feature type="transmembrane region" description="Helical" evidence="2">
    <location>
        <begin position="206"/>
        <end position="226"/>
    </location>
</feature>
<feature type="transmembrane region" description="Helical" evidence="2">
    <location>
        <begin position="232"/>
        <end position="254"/>
    </location>
</feature>
<feature type="transmembrane region" description="Helical" evidence="2">
    <location>
        <begin position="145"/>
        <end position="163"/>
    </location>
</feature>
<comment type="similarity">
    <text evidence="1">Belongs to the EamA transporter family.</text>
</comment>
<keyword evidence="5" id="KW-1185">Reference proteome</keyword>
<keyword evidence="2" id="KW-0472">Membrane</keyword>
<dbReference type="SUPFAM" id="SSF103481">
    <property type="entry name" value="Multidrug resistance efflux transporter EmrE"/>
    <property type="match status" value="2"/>
</dbReference>